<dbReference type="EMBL" id="MKCT01000032">
    <property type="protein sequence ID" value="OHX19555.1"/>
    <property type="molecule type" value="Genomic_DNA"/>
</dbReference>
<evidence type="ECO:0000313" key="1">
    <source>
        <dbReference type="EMBL" id="OHX19555.1"/>
    </source>
</evidence>
<protein>
    <submittedName>
        <fullName evidence="1">Uncharacterized protein</fullName>
    </submittedName>
</protein>
<dbReference type="Proteomes" id="UP000180280">
    <property type="component" value="Unassembled WGS sequence"/>
</dbReference>
<comment type="caution">
    <text evidence="1">The sequence shown here is derived from an EMBL/GenBank/DDBJ whole genome shotgun (WGS) entry which is preliminary data.</text>
</comment>
<gene>
    <name evidence="1" type="ORF">BI344_17780</name>
</gene>
<name>A0ABX3CB87_9NEIS</name>
<sequence length="177" mass="20204">MHPNLARLVDLAGMAIESEDRQILEATAANPTAKLRRGGGILRFNNERFYQFIVAKSLLSMPYKVIVEVDFHDLVLEEPDTGKRFAVVEMKRWMSASGERELPGIRTDMFKKLQNASATHKLILLFSANPPGQMHEQINWLLAKLNLPLDRWSSYCFTTSDQNNAAVEFWIAGFEFM</sequence>
<keyword evidence="2" id="KW-1185">Reference proteome</keyword>
<organism evidence="1 2">
    <name type="scientific">Chromobacterium sphagni</name>
    <dbReference type="NCBI Taxonomy" id="1903179"/>
    <lineage>
        <taxon>Bacteria</taxon>
        <taxon>Pseudomonadati</taxon>
        <taxon>Pseudomonadota</taxon>
        <taxon>Betaproteobacteria</taxon>
        <taxon>Neisseriales</taxon>
        <taxon>Chromobacteriaceae</taxon>
        <taxon>Chromobacterium</taxon>
    </lineage>
</organism>
<accession>A0ABX3CB87</accession>
<reference evidence="1 2" key="1">
    <citation type="submission" date="2016-09" db="EMBL/GenBank/DDBJ databases">
        <title>Chromobacterium muskegensis sp. nov., an insecticidal bacterium isolated from Sphagnum bogs.</title>
        <authorList>
            <person name="Sparks M.E."/>
            <person name="Blackburn M.B."/>
            <person name="Gundersen-Rindal D.E."/>
            <person name="Mitchell A."/>
            <person name="Farrar R."/>
            <person name="Kuhar D."/>
        </authorList>
    </citation>
    <scope>NUCLEOTIDE SEQUENCE [LARGE SCALE GENOMIC DNA]</scope>
    <source>
        <strain evidence="1 2">14B-1</strain>
    </source>
</reference>
<proteinExistence type="predicted"/>
<evidence type="ECO:0000313" key="2">
    <source>
        <dbReference type="Proteomes" id="UP000180280"/>
    </source>
</evidence>